<dbReference type="SUPFAM" id="SSF53474">
    <property type="entry name" value="alpha/beta-Hydrolases"/>
    <property type="match status" value="1"/>
</dbReference>
<keyword evidence="4" id="KW-1185">Reference proteome</keyword>
<dbReference type="AlphaFoldDB" id="A0A1H5ENJ8"/>
<dbReference type="STRING" id="648782.SAMN04488554_1080"/>
<dbReference type="PROSITE" id="PS51781">
    <property type="entry name" value="SH3B"/>
    <property type="match status" value="1"/>
</dbReference>
<dbReference type="SUPFAM" id="SSF50044">
    <property type="entry name" value="SH3-domain"/>
    <property type="match status" value="1"/>
</dbReference>
<keyword evidence="1" id="KW-0732">Signal</keyword>
<dbReference type="EMBL" id="FNTX01000001">
    <property type="protein sequence ID" value="SED92681.1"/>
    <property type="molecule type" value="Genomic_DNA"/>
</dbReference>
<feature type="signal peptide" evidence="1">
    <location>
        <begin position="1"/>
        <end position="27"/>
    </location>
</feature>
<dbReference type="Pfam" id="PF08239">
    <property type="entry name" value="SH3_3"/>
    <property type="match status" value="1"/>
</dbReference>
<organism evidence="3 4">
    <name type="scientific">Ruania alba</name>
    <dbReference type="NCBI Taxonomy" id="648782"/>
    <lineage>
        <taxon>Bacteria</taxon>
        <taxon>Bacillati</taxon>
        <taxon>Actinomycetota</taxon>
        <taxon>Actinomycetes</taxon>
        <taxon>Micrococcales</taxon>
        <taxon>Ruaniaceae</taxon>
        <taxon>Ruania</taxon>
    </lineage>
</organism>
<evidence type="ECO:0000256" key="1">
    <source>
        <dbReference type="SAM" id="SignalP"/>
    </source>
</evidence>
<protein>
    <submittedName>
        <fullName evidence="3">SH3 domain-containing protein</fullName>
    </submittedName>
</protein>
<reference evidence="4" key="1">
    <citation type="submission" date="2016-10" db="EMBL/GenBank/DDBJ databases">
        <authorList>
            <person name="Varghese N."/>
            <person name="Submissions S."/>
        </authorList>
    </citation>
    <scope>NUCLEOTIDE SEQUENCE [LARGE SCALE GENOMIC DNA]</scope>
    <source>
        <strain evidence="4">DSM 21368</strain>
    </source>
</reference>
<feature type="domain" description="SH3b" evidence="2">
    <location>
        <begin position="67"/>
        <end position="133"/>
    </location>
</feature>
<dbReference type="Proteomes" id="UP000199220">
    <property type="component" value="Unassembled WGS sequence"/>
</dbReference>
<evidence type="ECO:0000313" key="3">
    <source>
        <dbReference type="EMBL" id="SED92681.1"/>
    </source>
</evidence>
<evidence type="ECO:0000259" key="2">
    <source>
        <dbReference type="PROSITE" id="PS51781"/>
    </source>
</evidence>
<sequence>MARQRITSTARSLLAALVIAAATLSTSAPSVSASMRPTAVPATSAASTVPFLDVAARAPGVDVSRGRLTSRVTIQTTAPLNLRQRATASSTRLATLPRGAKVTSIYRASNGWYKVTYRGRTGYVSHRYVIRVTSSTSARSSSSARIPTAHNQRYAGLSYATIDGGVDWSRRVGMVIFLDGDYYRRGYSQAVSEHTRGATAAAMAEVAARDNKILVIPRIPRQGYISSLGYTWWGRTATNAVMLRKLDQHLRRTGNITRSRTVYMGYSGGAEFITYELARRSQGSYGYGGAILLAGGGGRSDGRNIRISTPPSSFTRNFDMHWFVGSKDGVGQSSNAQSWSAYTASAQGRSLYKSKGFRTSRTVLRGQDHHSYNLASVLEAGLKKVK</sequence>
<dbReference type="Gene3D" id="2.30.30.40">
    <property type="entry name" value="SH3 Domains"/>
    <property type="match status" value="1"/>
</dbReference>
<proteinExistence type="predicted"/>
<name>A0A1H5ENJ8_9MICO</name>
<feature type="chain" id="PRO_5038816695" evidence="1">
    <location>
        <begin position="28"/>
        <end position="386"/>
    </location>
</feature>
<evidence type="ECO:0000313" key="4">
    <source>
        <dbReference type="Proteomes" id="UP000199220"/>
    </source>
</evidence>
<dbReference type="InterPro" id="IPR036028">
    <property type="entry name" value="SH3-like_dom_sf"/>
</dbReference>
<accession>A0A1H5ENJ8</accession>
<dbReference type="SMART" id="SM00287">
    <property type="entry name" value="SH3b"/>
    <property type="match status" value="1"/>
</dbReference>
<dbReference type="InterPro" id="IPR029058">
    <property type="entry name" value="AB_hydrolase_fold"/>
</dbReference>
<dbReference type="Gene3D" id="3.40.50.1820">
    <property type="entry name" value="alpha/beta hydrolase"/>
    <property type="match status" value="1"/>
</dbReference>
<gene>
    <name evidence="3" type="ORF">SAMN04488554_1080</name>
</gene>
<dbReference type="InterPro" id="IPR003646">
    <property type="entry name" value="SH3-like_bac-type"/>
</dbReference>